<reference evidence="1" key="1">
    <citation type="submission" date="2023-11" db="EMBL/GenBank/DDBJ databases">
        <title>WGS of Aeromonas in Northern Israel.</title>
        <authorList>
            <person name="Hershko Y."/>
        </authorList>
    </citation>
    <scope>NUCLEOTIDE SEQUENCE</scope>
    <source>
        <strain evidence="1">77416</strain>
    </source>
</reference>
<proteinExistence type="predicted"/>
<dbReference type="Proteomes" id="UP001277183">
    <property type="component" value="Unassembled WGS sequence"/>
</dbReference>
<accession>A0AAW9EY60</accession>
<organism evidence="1 2">
    <name type="scientific">Aeromonas caviae</name>
    <name type="common">Aeromonas punctata</name>
    <dbReference type="NCBI Taxonomy" id="648"/>
    <lineage>
        <taxon>Bacteria</taxon>
        <taxon>Pseudomonadati</taxon>
        <taxon>Pseudomonadota</taxon>
        <taxon>Gammaproteobacteria</taxon>
        <taxon>Aeromonadales</taxon>
        <taxon>Aeromonadaceae</taxon>
        <taxon>Aeromonas</taxon>
    </lineage>
</organism>
<name>A0AAW9EY60_AERCA</name>
<sequence>MITLSGKDLIELLDFISPDRESDPEQLETEVSVIKMDKTFASGEGDIRPPGVYAYLTEYPDEGLYGPLGSAE</sequence>
<gene>
    <name evidence="1" type="ORF">SJS77_02880</name>
</gene>
<dbReference type="EMBL" id="JAWZVU010000019">
    <property type="protein sequence ID" value="MDX7719422.1"/>
    <property type="molecule type" value="Genomic_DNA"/>
</dbReference>
<dbReference type="AlphaFoldDB" id="A0AAW9EY60"/>
<comment type="caution">
    <text evidence="1">The sequence shown here is derived from an EMBL/GenBank/DDBJ whole genome shotgun (WGS) entry which is preliminary data.</text>
</comment>
<evidence type="ECO:0000313" key="1">
    <source>
        <dbReference type="EMBL" id="MDX7719422.1"/>
    </source>
</evidence>
<evidence type="ECO:0008006" key="3">
    <source>
        <dbReference type="Google" id="ProtNLM"/>
    </source>
</evidence>
<dbReference type="RefSeq" id="WP_319886471.1">
    <property type="nucleotide sequence ID" value="NZ_JAWZVU010000019.1"/>
</dbReference>
<protein>
    <recommendedName>
        <fullName evidence="3">Bacteriocin immunity protein</fullName>
    </recommendedName>
</protein>
<evidence type="ECO:0000313" key="2">
    <source>
        <dbReference type="Proteomes" id="UP001277183"/>
    </source>
</evidence>